<organism evidence="2 3">
    <name type="scientific">Pseudomonas mandelii JR-1</name>
    <dbReference type="NCBI Taxonomy" id="1147786"/>
    <lineage>
        <taxon>Bacteria</taxon>
        <taxon>Pseudomonadati</taxon>
        <taxon>Pseudomonadota</taxon>
        <taxon>Gammaproteobacteria</taxon>
        <taxon>Pseudomonadales</taxon>
        <taxon>Pseudomonadaceae</taxon>
        <taxon>Pseudomonas</taxon>
    </lineage>
</organism>
<feature type="compositionally biased region" description="Pro residues" evidence="1">
    <location>
        <begin position="7"/>
        <end position="20"/>
    </location>
</feature>
<protein>
    <submittedName>
        <fullName evidence="2">Uncharacterized protein</fullName>
    </submittedName>
</protein>
<accession>A0A024E675</accession>
<dbReference type="Proteomes" id="UP000026913">
    <property type="component" value="Chromosome"/>
</dbReference>
<gene>
    <name evidence="2" type="ORF">OU5_0734</name>
</gene>
<dbReference type="HOGENOM" id="CLU_3047032_0_0_6"/>
<sequence length="54" mass="5764">MLSGCASPPPPPPAAPPPVPQRTCETTEQTDVMGDARVTEEVTRQTKVTRCVTQ</sequence>
<evidence type="ECO:0000313" key="3">
    <source>
        <dbReference type="Proteomes" id="UP000026913"/>
    </source>
</evidence>
<dbReference type="AlphaFoldDB" id="A0A024E675"/>
<dbReference type="EMBL" id="CP005960">
    <property type="protein sequence ID" value="AHZ67813.1"/>
    <property type="molecule type" value="Genomic_DNA"/>
</dbReference>
<feature type="region of interest" description="Disordered" evidence="1">
    <location>
        <begin position="1"/>
        <end position="33"/>
    </location>
</feature>
<dbReference type="KEGG" id="pman:OU5_0734"/>
<evidence type="ECO:0000256" key="1">
    <source>
        <dbReference type="SAM" id="MobiDB-lite"/>
    </source>
</evidence>
<reference evidence="2 3" key="1">
    <citation type="journal article" date="2012" name="J. Bacteriol.">
        <title>Genome sequence of cold-adapted Pseudomonas mandelii strain JR-1.</title>
        <authorList>
            <person name="Jang S.H."/>
            <person name="Kim J."/>
            <person name="Kim J."/>
            <person name="Hong S."/>
            <person name="Lee C."/>
        </authorList>
    </citation>
    <scope>NUCLEOTIDE SEQUENCE [LARGE SCALE GENOMIC DNA]</scope>
    <source>
        <strain evidence="2 3">JR-1</strain>
    </source>
</reference>
<evidence type="ECO:0000313" key="2">
    <source>
        <dbReference type="EMBL" id="AHZ67813.1"/>
    </source>
</evidence>
<name>A0A024E675_9PSED</name>
<proteinExistence type="predicted"/>